<dbReference type="Proteomes" id="UP000033140">
    <property type="component" value="Unassembled WGS sequence"/>
</dbReference>
<evidence type="ECO:0000256" key="1">
    <source>
        <dbReference type="ARBA" id="ARBA00004127"/>
    </source>
</evidence>
<reference evidence="7 8" key="2">
    <citation type="journal article" date="2014" name="J. Gen. Appl. Microbiol.">
        <title>The early diverging ascomycetous budding yeast Saitoella complicata has three histone deacetylases belonging to the Clr6, Hos2, and Rpd3 lineages.</title>
        <authorList>
            <person name="Nishida H."/>
            <person name="Matsumoto T."/>
            <person name="Kondo S."/>
            <person name="Hamamoto M."/>
            <person name="Yoshikawa H."/>
        </authorList>
    </citation>
    <scope>NUCLEOTIDE SEQUENCE [LARGE SCALE GENOMIC DNA]</scope>
    <source>
        <strain evidence="7 8">NRRL Y-17804</strain>
    </source>
</reference>
<dbReference type="PANTHER" id="PTHR34187:SF3">
    <property type="entry name" value="DUF DOMAIN PROTEIN (AFU_ORTHOLOGUE AFUA_6G11150)"/>
    <property type="match status" value="1"/>
</dbReference>
<sequence length="125" mass="13521">MMLSAGSSARDHCANERTFLSWLRLSLTLTLVGLAFVLKFDLNAIDEPSHEERTLALPLGYTFIALAILSVGVGLANYLRLLSLLVRKAAIVQPNKWITGVAFGIGTVIASVSIFLMATHFETGT</sequence>
<evidence type="ECO:0000256" key="2">
    <source>
        <dbReference type="ARBA" id="ARBA00022692"/>
    </source>
</evidence>
<dbReference type="AlphaFoldDB" id="A0A0E9NHY8"/>
<dbReference type="InterPro" id="IPR052053">
    <property type="entry name" value="IM_YidH-like"/>
</dbReference>
<proteinExistence type="predicted"/>
<dbReference type="Pfam" id="PF02656">
    <property type="entry name" value="DUF202"/>
    <property type="match status" value="1"/>
</dbReference>
<comment type="subcellular location">
    <subcellularLocation>
        <location evidence="1">Endomembrane system</location>
        <topology evidence="1">Multi-pass membrane protein</topology>
    </subcellularLocation>
</comment>
<reference evidence="7 8" key="1">
    <citation type="journal article" date="2011" name="J. Gen. Appl. Microbiol.">
        <title>Draft genome sequencing of the enigmatic yeast Saitoella complicata.</title>
        <authorList>
            <person name="Nishida H."/>
            <person name="Hamamoto M."/>
            <person name="Sugiyama J."/>
        </authorList>
    </citation>
    <scope>NUCLEOTIDE SEQUENCE [LARGE SCALE GENOMIC DNA]</scope>
    <source>
        <strain evidence="7 8">NRRL Y-17804</strain>
    </source>
</reference>
<dbReference type="PANTHER" id="PTHR34187">
    <property type="entry name" value="FGR18P"/>
    <property type="match status" value="1"/>
</dbReference>
<keyword evidence="4 5" id="KW-0472">Membrane</keyword>
<evidence type="ECO:0000256" key="4">
    <source>
        <dbReference type="ARBA" id="ARBA00023136"/>
    </source>
</evidence>
<dbReference type="GO" id="GO:0012505">
    <property type="term" value="C:endomembrane system"/>
    <property type="evidence" value="ECO:0007669"/>
    <property type="project" value="UniProtKB-SubCell"/>
</dbReference>
<gene>
    <name evidence="7" type="ORF">G7K_3568-t1</name>
</gene>
<evidence type="ECO:0000259" key="6">
    <source>
        <dbReference type="Pfam" id="PF02656"/>
    </source>
</evidence>
<feature type="transmembrane region" description="Helical" evidence="5">
    <location>
        <begin position="58"/>
        <end position="79"/>
    </location>
</feature>
<keyword evidence="3 5" id="KW-1133">Transmembrane helix</keyword>
<feature type="domain" description="DUF202" evidence="6">
    <location>
        <begin position="10"/>
        <end position="81"/>
    </location>
</feature>
<organism evidence="7 8">
    <name type="scientific">Saitoella complicata (strain BCRC 22490 / CBS 7301 / JCM 7358 / NBRC 10748 / NRRL Y-17804)</name>
    <dbReference type="NCBI Taxonomy" id="698492"/>
    <lineage>
        <taxon>Eukaryota</taxon>
        <taxon>Fungi</taxon>
        <taxon>Dikarya</taxon>
        <taxon>Ascomycota</taxon>
        <taxon>Taphrinomycotina</taxon>
        <taxon>Taphrinomycotina incertae sedis</taxon>
        <taxon>Saitoella</taxon>
    </lineage>
</organism>
<name>A0A0E9NHY8_SAICN</name>
<evidence type="ECO:0000256" key="5">
    <source>
        <dbReference type="SAM" id="Phobius"/>
    </source>
</evidence>
<protein>
    <recommendedName>
        <fullName evidence="6">DUF202 domain-containing protein</fullName>
    </recommendedName>
</protein>
<comment type="caution">
    <text evidence="7">The sequence shown here is derived from an EMBL/GenBank/DDBJ whole genome shotgun (WGS) entry which is preliminary data.</text>
</comment>
<evidence type="ECO:0000256" key="3">
    <source>
        <dbReference type="ARBA" id="ARBA00022989"/>
    </source>
</evidence>
<feature type="transmembrane region" description="Helical" evidence="5">
    <location>
        <begin position="21"/>
        <end position="38"/>
    </location>
</feature>
<feature type="transmembrane region" description="Helical" evidence="5">
    <location>
        <begin position="100"/>
        <end position="121"/>
    </location>
</feature>
<dbReference type="EMBL" id="BACD03000022">
    <property type="protein sequence ID" value="GAO49418.1"/>
    <property type="molecule type" value="Genomic_DNA"/>
</dbReference>
<reference evidence="7 8" key="3">
    <citation type="journal article" date="2015" name="Genome Announc.">
        <title>Draft Genome Sequence of the Archiascomycetous Yeast Saitoella complicata.</title>
        <authorList>
            <person name="Yamauchi K."/>
            <person name="Kondo S."/>
            <person name="Hamamoto M."/>
            <person name="Takahashi Y."/>
            <person name="Ogura Y."/>
            <person name="Hayashi T."/>
            <person name="Nishida H."/>
        </authorList>
    </citation>
    <scope>NUCLEOTIDE SEQUENCE [LARGE SCALE GENOMIC DNA]</scope>
    <source>
        <strain evidence="7 8">NRRL Y-17804</strain>
    </source>
</reference>
<keyword evidence="2 5" id="KW-0812">Transmembrane</keyword>
<accession>A0A0E9NHY8</accession>
<dbReference type="InterPro" id="IPR003807">
    <property type="entry name" value="DUF202"/>
</dbReference>
<keyword evidence="8" id="KW-1185">Reference proteome</keyword>
<evidence type="ECO:0000313" key="7">
    <source>
        <dbReference type="EMBL" id="GAO49418.1"/>
    </source>
</evidence>
<evidence type="ECO:0000313" key="8">
    <source>
        <dbReference type="Proteomes" id="UP000033140"/>
    </source>
</evidence>